<organism evidence="1 2">
    <name type="scientific">Kordia aestuariivivens</name>
    <dbReference type="NCBI Taxonomy" id="2759037"/>
    <lineage>
        <taxon>Bacteria</taxon>
        <taxon>Pseudomonadati</taxon>
        <taxon>Bacteroidota</taxon>
        <taxon>Flavobacteriia</taxon>
        <taxon>Flavobacteriales</taxon>
        <taxon>Flavobacteriaceae</taxon>
        <taxon>Kordia</taxon>
    </lineage>
</organism>
<dbReference type="RefSeq" id="WP_187561729.1">
    <property type="nucleotide sequence ID" value="NZ_JACGWS010000004.1"/>
</dbReference>
<dbReference type="Proteomes" id="UP000619238">
    <property type="component" value="Unassembled WGS sequence"/>
</dbReference>
<keyword evidence="2" id="KW-1185">Reference proteome</keyword>
<accession>A0ABR7Q7Z5</accession>
<evidence type="ECO:0000313" key="2">
    <source>
        <dbReference type="Proteomes" id="UP000619238"/>
    </source>
</evidence>
<name>A0ABR7Q7Z5_9FLAO</name>
<protein>
    <submittedName>
        <fullName evidence="1">Uncharacterized protein</fullName>
    </submittedName>
</protein>
<dbReference type="EMBL" id="JACGWS010000004">
    <property type="protein sequence ID" value="MBC8754679.1"/>
    <property type="molecule type" value="Genomic_DNA"/>
</dbReference>
<evidence type="ECO:0000313" key="1">
    <source>
        <dbReference type="EMBL" id="MBC8754679.1"/>
    </source>
</evidence>
<proteinExistence type="predicted"/>
<sequence length="163" mass="19194">MKHIIYMIFFFSLFGFSQESKPKKILDSDLLKEIQLICNRDQLLRGSLLTENKDLLTKEERKILWKVQNDIDDYNTKRFIQIVKEHGFVDSSNSNIKSAATYAIFMHSAEKYWEEIRVLIDEEKKKGNMSESAHGIITWHIKGRPEPTINYLPNKENDSLNKQ</sequence>
<gene>
    <name evidence="1" type="ORF">H2O64_08330</name>
</gene>
<reference evidence="1 2" key="1">
    <citation type="submission" date="2020-07" db="EMBL/GenBank/DDBJ databases">
        <title>Description of Kordia aestuariivivens sp. nov., isolated from a tidal flat.</title>
        <authorList>
            <person name="Park S."/>
            <person name="Yoon J.-H."/>
        </authorList>
    </citation>
    <scope>NUCLEOTIDE SEQUENCE [LARGE SCALE GENOMIC DNA]</scope>
    <source>
        <strain evidence="1 2">YSTF-M3</strain>
    </source>
</reference>
<comment type="caution">
    <text evidence="1">The sequence shown here is derived from an EMBL/GenBank/DDBJ whole genome shotgun (WGS) entry which is preliminary data.</text>
</comment>